<comment type="caution">
    <text evidence="2">The sequence shown here is derived from an EMBL/GenBank/DDBJ whole genome shotgun (WGS) entry which is preliminary data.</text>
</comment>
<evidence type="ECO:0000313" key="3">
    <source>
        <dbReference type="Proteomes" id="UP000651482"/>
    </source>
</evidence>
<dbReference type="Proteomes" id="UP000651482">
    <property type="component" value="Unassembled WGS sequence"/>
</dbReference>
<dbReference type="InterPro" id="IPR041657">
    <property type="entry name" value="HTH_17"/>
</dbReference>
<accession>A0A926DAH1</accession>
<keyword evidence="3" id="KW-1185">Reference proteome</keyword>
<dbReference type="RefSeq" id="WP_249319889.1">
    <property type="nucleotide sequence ID" value="NZ_JACRSN010000014.1"/>
</dbReference>
<evidence type="ECO:0000313" key="2">
    <source>
        <dbReference type="EMBL" id="MBC8534251.1"/>
    </source>
</evidence>
<dbReference type="NCBIfam" id="TIGR01764">
    <property type="entry name" value="excise"/>
    <property type="match status" value="1"/>
</dbReference>
<name>A0A926DAH1_9FIRM</name>
<reference evidence="2" key="1">
    <citation type="submission" date="2020-08" db="EMBL/GenBank/DDBJ databases">
        <title>Genome public.</title>
        <authorList>
            <person name="Liu C."/>
            <person name="Sun Q."/>
        </authorList>
    </citation>
    <scope>NUCLEOTIDE SEQUENCE</scope>
    <source>
        <strain evidence="2">NSJ-40</strain>
    </source>
</reference>
<feature type="domain" description="Helix-turn-helix" evidence="1">
    <location>
        <begin position="19"/>
        <end position="66"/>
    </location>
</feature>
<dbReference type="InterPro" id="IPR010093">
    <property type="entry name" value="SinI_DNA-bd"/>
</dbReference>
<organism evidence="2 3">
    <name type="scientific">Yeguia hominis</name>
    <dbReference type="NCBI Taxonomy" id="2763662"/>
    <lineage>
        <taxon>Bacteria</taxon>
        <taxon>Bacillati</taxon>
        <taxon>Bacillota</taxon>
        <taxon>Clostridia</taxon>
        <taxon>Eubacteriales</taxon>
        <taxon>Yeguiaceae</taxon>
        <taxon>Yeguia</taxon>
    </lineage>
</organism>
<dbReference type="EMBL" id="JACRSN010000014">
    <property type="protein sequence ID" value="MBC8534251.1"/>
    <property type="molecule type" value="Genomic_DNA"/>
</dbReference>
<protein>
    <submittedName>
        <fullName evidence="2">Helix-turn-helix domain-containing protein</fullName>
    </submittedName>
</protein>
<dbReference type="AlphaFoldDB" id="A0A926DAH1"/>
<gene>
    <name evidence="2" type="ORF">IAG03_09670</name>
</gene>
<sequence>MFEKRIAELNGTVKVKRTYTVAEICEILSVGRVSVYNLIKGGAFKAVLVDSKYRVIKASFDEWLDSDNGQEV</sequence>
<dbReference type="GO" id="GO:0003677">
    <property type="term" value="F:DNA binding"/>
    <property type="evidence" value="ECO:0007669"/>
    <property type="project" value="InterPro"/>
</dbReference>
<dbReference type="Pfam" id="PF12728">
    <property type="entry name" value="HTH_17"/>
    <property type="match status" value="1"/>
</dbReference>
<evidence type="ECO:0000259" key="1">
    <source>
        <dbReference type="Pfam" id="PF12728"/>
    </source>
</evidence>
<proteinExistence type="predicted"/>